<organism evidence="3 4">
    <name type="scientific">Fodinibius sediminis</name>
    <dbReference type="NCBI Taxonomy" id="1214077"/>
    <lineage>
        <taxon>Bacteria</taxon>
        <taxon>Pseudomonadati</taxon>
        <taxon>Balneolota</taxon>
        <taxon>Balneolia</taxon>
        <taxon>Balneolales</taxon>
        <taxon>Balneolaceae</taxon>
        <taxon>Fodinibius</taxon>
    </lineage>
</organism>
<dbReference type="OrthoDB" id="9804333at2"/>
<gene>
    <name evidence="3" type="ORF">SAMN06265218_10862</name>
</gene>
<name>A0A521D0F5_9BACT</name>
<dbReference type="SUPFAM" id="SSF89550">
    <property type="entry name" value="PHP domain-like"/>
    <property type="match status" value="1"/>
</dbReference>
<dbReference type="AlphaFoldDB" id="A0A521D0F5"/>
<feature type="chain" id="PRO_5022206234" description="Polymerase/histidinol phosphatase N-terminal domain-containing protein" evidence="2">
    <location>
        <begin position="25"/>
        <end position="458"/>
    </location>
</feature>
<evidence type="ECO:0000256" key="2">
    <source>
        <dbReference type="SAM" id="SignalP"/>
    </source>
</evidence>
<dbReference type="PANTHER" id="PTHR42924:SF11">
    <property type="entry name" value="POLYMERASE_HISTIDINOL PHOSPHATASE N-TERMINAL DOMAIN-CONTAINING PROTEIN"/>
    <property type="match status" value="1"/>
</dbReference>
<sequence length="458" mass="52467">MKTGLKKGFITAVLLMIGLGGADAQSAHPADHASHHTHKTVDYTVDPDTREEATPVPDEEGFYWWKGNLHTHTLWSDGDHFPETVAKWYRNNGYHFLSLSDHNTLQTGDKWIQPRLSRYAASAGGVDVFEQYLEEFGKEWVEFNRKDDTLQVRLKPLSEYRHLFEEPGRFLLIQGEEITDEKVIHMNAHNIGSFIEPQGGETVRAIIQNNVNAVHKHQKESGRPVLPHLNHPNFHYAVTAEDLAHISGLRFFEVYNGHRGVQNYGDEHHVDLDRYWDIVLTLRLAHLDKGIMYGLATDDAHHYDGSTDHTALPGRGWVMVKARYLTPRHIITALKKGDYYATTGVTLRDFSARDKEYLVEIEPEEGIDYKIQFIGTPKDHDISSEEVLDENGKPIRATRTYSREIGQVYREVEGTQAKYEYTGDELYVRAKIISTKKHPNPFQEGETEMAWTQPVLVE</sequence>
<protein>
    <recommendedName>
        <fullName evidence="5">Polymerase/histidinol phosphatase N-terminal domain-containing protein</fullName>
    </recommendedName>
</protein>
<keyword evidence="2" id="KW-0732">Signal</keyword>
<keyword evidence="4" id="KW-1185">Reference proteome</keyword>
<dbReference type="PANTHER" id="PTHR42924">
    <property type="entry name" value="EXONUCLEASE"/>
    <property type="match status" value="1"/>
</dbReference>
<dbReference type="GO" id="GO:0004534">
    <property type="term" value="F:5'-3' RNA exonuclease activity"/>
    <property type="evidence" value="ECO:0007669"/>
    <property type="project" value="TreeGrafter"/>
</dbReference>
<proteinExistence type="predicted"/>
<feature type="region of interest" description="Disordered" evidence="1">
    <location>
        <begin position="26"/>
        <end position="55"/>
    </location>
</feature>
<reference evidence="3 4" key="1">
    <citation type="submission" date="2017-05" db="EMBL/GenBank/DDBJ databases">
        <authorList>
            <person name="Varghese N."/>
            <person name="Submissions S."/>
        </authorList>
    </citation>
    <scope>NUCLEOTIDE SEQUENCE [LARGE SCALE GENOMIC DNA]</scope>
    <source>
        <strain evidence="3 4">DSM 21194</strain>
    </source>
</reference>
<accession>A0A521D0F5</accession>
<evidence type="ECO:0000313" key="3">
    <source>
        <dbReference type="EMBL" id="SMO65197.1"/>
    </source>
</evidence>
<dbReference type="GO" id="GO:0035312">
    <property type="term" value="F:5'-3' DNA exonuclease activity"/>
    <property type="evidence" value="ECO:0007669"/>
    <property type="project" value="TreeGrafter"/>
</dbReference>
<evidence type="ECO:0008006" key="5">
    <source>
        <dbReference type="Google" id="ProtNLM"/>
    </source>
</evidence>
<dbReference type="RefSeq" id="WP_142714488.1">
    <property type="nucleotide sequence ID" value="NZ_FXTH01000008.1"/>
</dbReference>
<dbReference type="InterPro" id="IPR016195">
    <property type="entry name" value="Pol/histidinol_Pase-like"/>
</dbReference>
<evidence type="ECO:0000256" key="1">
    <source>
        <dbReference type="SAM" id="MobiDB-lite"/>
    </source>
</evidence>
<feature type="signal peptide" evidence="2">
    <location>
        <begin position="1"/>
        <end position="24"/>
    </location>
</feature>
<dbReference type="Proteomes" id="UP000317593">
    <property type="component" value="Unassembled WGS sequence"/>
</dbReference>
<dbReference type="EMBL" id="FXTH01000008">
    <property type="protein sequence ID" value="SMO65197.1"/>
    <property type="molecule type" value="Genomic_DNA"/>
</dbReference>
<dbReference type="InterPro" id="IPR052018">
    <property type="entry name" value="PHP_domain"/>
</dbReference>
<evidence type="ECO:0000313" key="4">
    <source>
        <dbReference type="Proteomes" id="UP000317593"/>
    </source>
</evidence>
<dbReference type="Gene3D" id="3.20.20.140">
    <property type="entry name" value="Metal-dependent hydrolases"/>
    <property type="match status" value="1"/>
</dbReference>